<dbReference type="SMART" id="SM00692">
    <property type="entry name" value="DM3"/>
    <property type="match status" value="1"/>
</dbReference>
<keyword evidence="2 5" id="KW-0863">Zinc-finger</keyword>
<dbReference type="InterPro" id="IPR021896">
    <property type="entry name" value="THAP9-like_HTH"/>
</dbReference>
<evidence type="ECO:0000259" key="6">
    <source>
        <dbReference type="PROSITE" id="PS50950"/>
    </source>
</evidence>
<dbReference type="InterPro" id="IPR048366">
    <property type="entry name" value="TNP-like_GBD"/>
</dbReference>
<evidence type="ECO:0000256" key="2">
    <source>
        <dbReference type="ARBA" id="ARBA00022771"/>
    </source>
</evidence>
<protein>
    <recommendedName>
        <fullName evidence="6">THAP-type domain-containing protein</fullName>
    </recommendedName>
</protein>
<dbReference type="InterPro" id="IPR048365">
    <property type="entry name" value="TNP-like_RNaseH_N"/>
</dbReference>
<dbReference type="Pfam" id="PF05485">
    <property type="entry name" value="THAP"/>
    <property type="match status" value="1"/>
</dbReference>
<evidence type="ECO:0000256" key="1">
    <source>
        <dbReference type="ARBA" id="ARBA00022723"/>
    </source>
</evidence>
<organism evidence="7 8">
    <name type="scientific">Euphydryas editha</name>
    <name type="common">Edith's checkerspot</name>
    <dbReference type="NCBI Taxonomy" id="104508"/>
    <lineage>
        <taxon>Eukaryota</taxon>
        <taxon>Metazoa</taxon>
        <taxon>Ecdysozoa</taxon>
        <taxon>Arthropoda</taxon>
        <taxon>Hexapoda</taxon>
        <taxon>Insecta</taxon>
        <taxon>Pterygota</taxon>
        <taxon>Neoptera</taxon>
        <taxon>Endopterygota</taxon>
        <taxon>Lepidoptera</taxon>
        <taxon>Glossata</taxon>
        <taxon>Ditrysia</taxon>
        <taxon>Papilionoidea</taxon>
        <taxon>Nymphalidae</taxon>
        <taxon>Nymphalinae</taxon>
        <taxon>Euphydryas</taxon>
    </lineage>
</organism>
<keyword evidence="1" id="KW-0479">Metal-binding</keyword>
<gene>
    <name evidence="7" type="ORF">EEDITHA_LOCUS22692</name>
</gene>
<dbReference type="Pfam" id="PF12017">
    <property type="entry name" value="Tnp_P_element"/>
    <property type="match status" value="1"/>
</dbReference>
<name>A0AAU9V9V2_EUPED</name>
<dbReference type="InterPro" id="IPR038441">
    <property type="entry name" value="THAP_Znf_sf"/>
</dbReference>
<dbReference type="PANTHER" id="PTHR47577">
    <property type="entry name" value="THAP DOMAIN-CONTAINING PROTEIN 6"/>
    <property type="match status" value="1"/>
</dbReference>
<proteinExistence type="predicted"/>
<feature type="domain" description="THAP-type" evidence="6">
    <location>
        <begin position="1"/>
        <end position="80"/>
    </location>
</feature>
<accession>A0AAU9V9V2</accession>
<dbReference type="AlphaFoldDB" id="A0AAU9V9V2"/>
<evidence type="ECO:0000313" key="8">
    <source>
        <dbReference type="Proteomes" id="UP001153954"/>
    </source>
</evidence>
<dbReference type="Pfam" id="PF21787">
    <property type="entry name" value="TNP-like_RNaseH_N"/>
    <property type="match status" value="1"/>
</dbReference>
<dbReference type="SMART" id="SM00980">
    <property type="entry name" value="THAP"/>
    <property type="match status" value="1"/>
</dbReference>
<dbReference type="SUPFAM" id="SSF57716">
    <property type="entry name" value="Glucocorticoid receptor-like (DNA-binding domain)"/>
    <property type="match status" value="1"/>
</dbReference>
<sequence length="875" mass="100031">MVHCCVIGCNSRSERKLENITFHSFTKDTTLRDSWITSTGRRNWTPGKNTRICSKHFTENCFKRTQRMTFLNASSVPTLFIHRFPIHSDGNPRVEISSTCVTTDPIMQHKSYVDKPSTSTKSIEMDIIKHPTHEAVTTPTMTPRKKKLIKKLNRQTILAESRKKKLAIVRSKCRRIEKKNAELSAIIEKLQSKNLINQETADFLSLIDHQKTDFLQSNKSKFSPEVRKFALNLHFISPRAYNFVRQSFNTCLPHARTLARWYETVDGEPGFCSESLAALKLLVKNAKSERKWICGLCFDEMAIRKSVQWNGRNYIGYVNYGSQLESDAIPIAKEALVFMLTSINGSWKLPVGYFLINGVTAEQKAALVKICIDLVSGCGLDIVAVTFDGCPANFSMAKLLGCDIESDIINPVFTHNGKKVAIFPDPSHMLKLVRNTLGDKTFLTSEKGQISWNYIQLLVELQENEGLHLANKVRGVHINYRKQVMKVRLASQLFSESVADAIESCCEDLRLEQFNKCDATVDFIRQFNALFDILNSRNLKSYGYKKPISLKNYEGVKEYLENAYSYIKSLKLGSDNILITNRKTGFLGFLICIKTILFLYEELVKTEKIDFLSSYKLSQDHLEIFFSAVRSKGGFNNNPTATQFKSAFKRLLVHGELKNLTTGNCVPLSDINILIHSRPEVAINNTTDRNRLIENDEEILQSLDNEVVVPKDHDYLADPTRLTEYAKQVIIYIAGFVVTKLETQLKCEQCLSTLRSPEKLNNTFLIRKDKGGLCHPSKHVVILCEIAEEVYRKNKMLKKKDLLHHLLQKCLKKCIGLRLFSADYHFADLTHYSLLLKAICKKYLNVRIHYATKLMINNDDNIRNMYTKLILFKGQ</sequence>
<dbReference type="Gene3D" id="6.20.210.20">
    <property type="entry name" value="THAP domain"/>
    <property type="match status" value="1"/>
</dbReference>
<dbReference type="InterPro" id="IPR006612">
    <property type="entry name" value="THAP_Znf"/>
</dbReference>
<keyword evidence="3" id="KW-0862">Zinc</keyword>
<keyword evidence="4 5" id="KW-0238">DNA-binding</keyword>
<evidence type="ECO:0000256" key="4">
    <source>
        <dbReference type="ARBA" id="ARBA00023125"/>
    </source>
</evidence>
<dbReference type="PANTHER" id="PTHR47577:SF2">
    <property type="entry name" value="THAP DOMAIN CONTAINING 9"/>
    <property type="match status" value="1"/>
</dbReference>
<comment type="caution">
    <text evidence="7">The sequence shown here is derived from an EMBL/GenBank/DDBJ whole genome shotgun (WGS) entry which is preliminary data.</text>
</comment>
<evidence type="ECO:0000256" key="5">
    <source>
        <dbReference type="PROSITE-ProRule" id="PRU00309"/>
    </source>
</evidence>
<dbReference type="InterPro" id="IPR048367">
    <property type="entry name" value="TNP-like_RNaseH_C"/>
</dbReference>
<reference evidence="7" key="1">
    <citation type="submission" date="2022-03" db="EMBL/GenBank/DDBJ databases">
        <authorList>
            <person name="Tunstrom K."/>
        </authorList>
    </citation>
    <scope>NUCLEOTIDE SEQUENCE</scope>
</reference>
<evidence type="ECO:0000313" key="7">
    <source>
        <dbReference type="EMBL" id="CAH2108786.1"/>
    </source>
</evidence>
<dbReference type="Proteomes" id="UP001153954">
    <property type="component" value="Unassembled WGS sequence"/>
</dbReference>
<dbReference type="Pfam" id="PF21789">
    <property type="entry name" value="TNP-like_RNaseH_C"/>
    <property type="match status" value="1"/>
</dbReference>
<dbReference type="EMBL" id="CAKOGL010000036">
    <property type="protein sequence ID" value="CAH2108786.1"/>
    <property type="molecule type" value="Genomic_DNA"/>
</dbReference>
<dbReference type="GO" id="GO:0003677">
    <property type="term" value="F:DNA binding"/>
    <property type="evidence" value="ECO:0007669"/>
    <property type="project" value="UniProtKB-UniRule"/>
</dbReference>
<evidence type="ECO:0000256" key="3">
    <source>
        <dbReference type="ARBA" id="ARBA00022833"/>
    </source>
</evidence>
<dbReference type="Pfam" id="PF21788">
    <property type="entry name" value="TNP-like_GBD"/>
    <property type="match status" value="1"/>
</dbReference>
<dbReference type="GO" id="GO:0008270">
    <property type="term" value="F:zinc ion binding"/>
    <property type="evidence" value="ECO:0007669"/>
    <property type="project" value="UniProtKB-KW"/>
</dbReference>
<dbReference type="PROSITE" id="PS50950">
    <property type="entry name" value="ZF_THAP"/>
    <property type="match status" value="1"/>
</dbReference>
<keyword evidence="8" id="KW-1185">Reference proteome</keyword>